<evidence type="ECO:0000313" key="3">
    <source>
        <dbReference type="Proteomes" id="UP001369247"/>
    </source>
</evidence>
<evidence type="ECO:0000313" key="1">
    <source>
        <dbReference type="EMBL" id="MEJ8543441.1"/>
    </source>
</evidence>
<dbReference type="AlphaFoldDB" id="A0A9E7RU92"/>
<dbReference type="Proteomes" id="UP001369247">
    <property type="component" value="Unassembled WGS sequence"/>
</dbReference>
<reference evidence="1 3" key="2">
    <citation type="submission" date="2023-12" db="EMBL/GenBank/DDBJ databases">
        <title>Phenotypic and Genomic Characterization of Methanothermobacter wolfeii Strain BSEL, a CO2-Capturing Archaeon with Minimal Nutrient Requirements.</title>
        <authorList>
            <person name="Ale Enriquez F."/>
            <person name="Ahring B.K."/>
        </authorList>
    </citation>
    <scope>NUCLEOTIDE SEQUENCE [LARGE SCALE GENOMIC DNA]</scope>
    <source>
        <strain evidence="1 3">BSEL-1</strain>
    </source>
</reference>
<reference evidence="2" key="1">
    <citation type="submission" date="2022-09" db="EMBL/GenBank/DDBJ databases">
        <title>Characterization of three MwoI isoschizomers from sequenced genome and metagenomes.</title>
        <authorList>
            <person name="Fomenkov A."/>
            <person name="Xu S.Y."/>
            <person name="Roberts R.J."/>
        </authorList>
    </citation>
    <scope>NUCLEOTIDE SEQUENCE</scope>
    <source>
        <strain evidence="2">DSM 2970</strain>
    </source>
</reference>
<sequence length="210" mass="24259">MDDGRRREILRFLGRIGVDTRFVSVTSGGVLINNLRFSRFSRRREETFRREFPDLEVVRSKVFQKICSRSSRILASFLEPRSRVSVDAEGELALALYTVLEPYTRKYGIVFDDEGIKARPETLDHAAAAVFEDMLGGEGIRNHYRSSGSIIYPFITVPAEWIESWLGTKIRVTDDPMVENFMEFFSARVPQFREKLMKSLIYLDENSQGK</sequence>
<gene>
    <name evidence="2" type="ORF">N5910_03430</name>
    <name evidence="1" type="ORF">U2150_08070</name>
</gene>
<dbReference type="EMBL" id="JAXUHJ010000014">
    <property type="protein sequence ID" value="MEJ8543441.1"/>
    <property type="molecule type" value="Genomic_DNA"/>
</dbReference>
<accession>A0A9E7RU92</accession>
<protein>
    <submittedName>
        <fullName evidence="2">Uncharacterized protein</fullName>
    </submittedName>
</protein>
<proteinExistence type="predicted"/>
<name>A0A9E7RU92_METWO</name>
<dbReference type="Proteomes" id="UP001065373">
    <property type="component" value="Chromosome"/>
</dbReference>
<evidence type="ECO:0000313" key="2">
    <source>
        <dbReference type="EMBL" id="UXH32351.1"/>
    </source>
</evidence>
<dbReference type="EMBL" id="CP104550">
    <property type="protein sequence ID" value="UXH32351.1"/>
    <property type="molecule type" value="Genomic_DNA"/>
</dbReference>
<dbReference type="GeneID" id="58978302"/>
<dbReference type="RefSeq" id="WP_191216449.1">
    <property type="nucleotide sequence ID" value="NZ_CP104550.1"/>
</dbReference>
<organism evidence="2">
    <name type="scientific">Methanothermobacter wolfeii</name>
    <name type="common">Methanobacterium wolfei</name>
    <dbReference type="NCBI Taxonomy" id="145261"/>
    <lineage>
        <taxon>Archaea</taxon>
        <taxon>Methanobacteriati</taxon>
        <taxon>Methanobacteriota</taxon>
        <taxon>Methanomada group</taxon>
        <taxon>Methanobacteria</taxon>
        <taxon>Methanobacteriales</taxon>
        <taxon>Methanobacteriaceae</taxon>
        <taxon>Methanothermobacter</taxon>
    </lineage>
</organism>
<keyword evidence="3" id="KW-1185">Reference proteome</keyword>